<evidence type="ECO:0000256" key="1">
    <source>
        <dbReference type="ARBA" id="ARBA00023080"/>
    </source>
</evidence>
<dbReference type="Pfam" id="PF22769">
    <property type="entry name" value="DCD"/>
    <property type="match status" value="1"/>
</dbReference>
<dbReference type="GO" id="GO:0006229">
    <property type="term" value="P:dUTP biosynthetic process"/>
    <property type="evidence" value="ECO:0007669"/>
    <property type="project" value="InterPro"/>
</dbReference>
<dbReference type="GO" id="GO:0015949">
    <property type="term" value="P:nucleobase-containing small molecule interconversion"/>
    <property type="evidence" value="ECO:0007669"/>
    <property type="project" value="TreeGrafter"/>
</dbReference>
<evidence type="ECO:0000313" key="4">
    <source>
        <dbReference type="Proteomes" id="UP000252586"/>
    </source>
</evidence>
<dbReference type="GO" id="GO:0008829">
    <property type="term" value="F:dCTP deaminase activity"/>
    <property type="evidence" value="ECO:0007669"/>
    <property type="project" value="InterPro"/>
</dbReference>
<dbReference type="InterPro" id="IPR011962">
    <property type="entry name" value="dCTP_deaminase"/>
</dbReference>
<evidence type="ECO:0000313" key="3">
    <source>
        <dbReference type="EMBL" id="RBO86466.1"/>
    </source>
</evidence>
<dbReference type="EMBL" id="QNRE01000013">
    <property type="protein sequence ID" value="RBO86466.1"/>
    <property type="molecule type" value="Genomic_DNA"/>
</dbReference>
<proteinExistence type="predicted"/>
<dbReference type="Proteomes" id="UP000252586">
    <property type="component" value="Unassembled WGS sequence"/>
</dbReference>
<dbReference type="Gene3D" id="2.70.40.10">
    <property type="match status" value="1"/>
</dbReference>
<comment type="caution">
    <text evidence="3">The sequence shown here is derived from an EMBL/GenBank/DDBJ whole genome shotgun (WGS) entry which is preliminary data.</text>
</comment>
<organism evidence="3 4">
    <name type="scientific">Nocardia puris</name>
    <dbReference type="NCBI Taxonomy" id="208602"/>
    <lineage>
        <taxon>Bacteria</taxon>
        <taxon>Bacillati</taxon>
        <taxon>Actinomycetota</taxon>
        <taxon>Actinomycetes</taxon>
        <taxon>Mycobacteriales</taxon>
        <taxon>Nocardiaceae</taxon>
        <taxon>Nocardia</taxon>
    </lineage>
</organism>
<dbReference type="InterPro" id="IPR036157">
    <property type="entry name" value="dUTPase-like_sf"/>
</dbReference>
<name>A0A366D8Y6_9NOCA</name>
<reference evidence="3 4" key="1">
    <citation type="submission" date="2018-06" db="EMBL/GenBank/DDBJ databases">
        <title>Genomic Encyclopedia of Type Strains, Phase IV (KMG-IV): sequencing the most valuable type-strain genomes for metagenomic binning, comparative biology and taxonomic classification.</title>
        <authorList>
            <person name="Goeker M."/>
        </authorList>
    </citation>
    <scope>NUCLEOTIDE SEQUENCE [LARGE SCALE GENOMIC DNA]</scope>
    <source>
        <strain evidence="3 4">DSM 44599</strain>
    </source>
</reference>
<keyword evidence="1" id="KW-0546">Nucleotide metabolism</keyword>
<accession>A0A366D8Y6</accession>
<dbReference type="PANTHER" id="PTHR42680:SF3">
    <property type="entry name" value="DCTP DEAMINASE"/>
    <property type="match status" value="1"/>
</dbReference>
<protein>
    <submittedName>
        <fullName evidence="3">dCTP deaminase</fullName>
    </submittedName>
</protein>
<sequence>MLTGAEIRNARHRGELVIEPFDQHLVCANSIAFRLGAELLSYPTGIELDPHRNPEADQTTIPPDGVVLTPGKLYLGSTAETMGGLRYAATLHACRSVSCLGLRIQLSAPLGHCGAVIPWTLELRATLPVRVYAGMTIGKLAFWPMQGTPAHYLGRYRDSRGPVRSLIAACPPTSPVIPSAGSTPAYPTTDQREAAPL</sequence>
<keyword evidence="4" id="KW-1185">Reference proteome</keyword>
<dbReference type="RefSeq" id="WP_067514095.1">
    <property type="nucleotide sequence ID" value="NZ_QNRE01000013.1"/>
</dbReference>
<gene>
    <name evidence="3" type="ORF">DFR74_1138</name>
</gene>
<feature type="region of interest" description="Disordered" evidence="2">
    <location>
        <begin position="174"/>
        <end position="197"/>
    </location>
</feature>
<evidence type="ECO:0000256" key="2">
    <source>
        <dbReference type="SAM" id="MobiDB-lite"/>
    </source>
</evidence>
<dbReference type="AlphaFoldDB" id="A0A366D8Y6"/>
<dbReference type="STRING" id="1210090.GCA_001613185_06527"/>
<dbReference type="SUPFAM" id="SSF51283">
    <property type="entry name" value="dUTPase-like"/>
    <property type="match status" value="1"/>
</dbReference>
<dbReference type="PANTHER" id="PTHR42680">
    <property type="entry name" value="DCTP DEAMINASE"/>
    <property type="match status" value="1"/>
</dbReference>
<feature type="compositionally biased region" description="Polar residues" evidence="2">
    <location>
        <begin position="180"/>
        <end position="189"/>
    </location>
</feature>